<dbReference type="Proteomes" id="UP000001292">
    <property type="component" value="Unassembled WGS sequence"/>
</dbReference>
<evidence type="ECO:0000313" key="2">
    <source>
        <dbReference type="EMBL" id="EDW56207.1"/>
    </source>
</evidence>
<evidence type="ECO:0000313" key="3">
    <source>
        <dbReference type="Proteomes" id="UP000001292"/>
    </source>
</evidence>
<keyword evidence="3" id="KW-1185">Reference proteome</keyword>
<organism evidence="3">
    <name type="scientific">Drosophila sechellia</name>
    <name type="common">Fruit fly</name>
    <dbReference type="NCBI Taxonomy" id="7238"/>
    <lineage>
        <taxon>Eukaryota</taxon>
        <taxon>Metazoa</taxon>
        <taxon>Ecdysozoa</taxon>
        <taxon>Arthropoda</taxon>
        <taxon>Hexapoda</taxon>
        <taxon>Insecta</taxon>
        <taxon>Pterygota</taxon>
        <taxon>Neoptera</taxon>
        <taxon>Endopterygota</taxon>
        <taxon>Diptera</taxon>
        <taxon>Brachycera</taxon>
        <taxon>Muscomorpha</taxon>
        <taxon>Ephydroidea</taxon>
        <taxon>Drosophilidae</taxon>
        <taxon>Drosophila</taxon>
        <taxon>Sophophora</taxon>
    </lineage>
</organism>
<dbReference type="AlphaFoldDB" id="B4I7A9"/>
<dbReference type="HOGENOM" id="CLU_2266526_0_0_1"/>
<feature type="compositionally biased region" description="Basic and acidic residues" evidence="1">
    <location>
        <begin position="93"/>
        <end position="103"/>
    </location>
</feature>
<feature type="region of interest" description="Disordered" evidence="1">
    <location>
        <begin position="31"/>
        <end position="103"/>
    </location>
</feature>
<name>B4I7A9_DROSE</name>
<proteinExistence type="predicted"/>
<sequence length="103" mass="10878">MDAREDRLMNLMEHTIVAIETLAESGHLQAQFAAPPATQEQPTSPERNGIATGRSGTIPVANPDAAIEVPDDGDSGDDVQVKDKLANLTPKAGGDDRTDGRQT</sequence>
<protein>
    <submittedName>
        <fullName evidence="2">GM22711</fullName>
    </submittedName>
</protein>
<accession>B4I7A9</accession>
<dbReference type="GO" id="GO:0007498">
    <property type="term" value="P:mesoderm development"/>
    <property type="evidence" value="ECO:0007669"/>
    <property type="project" value="EnsemblMetazoa"/>
</dbReference>
<gene>
    <name evidence="2" type="primary">Dsec\GM22711</name>
    <name evidence="2" type="ORF">Dsec_GM22711</name>
</gene>
<dbReference type="EMBL" id="CH480823">
    <property type="protein sequence ID" value="EDW56207.1"/>
    <property type="molecule type" value="Genomic_DNA"/>
</dbReference>
<reference evidence="2 3" key="1">
    <citation type="journal article" date="2007" name="Nature">
        <title>Evolution of genes and genomes on the Drosophila phylogeny.</title>
        <authorList>
            <consortium name="Drosophila 12 Genomes Consortium"/>
            <person name="Clark A.G."/>
            <person name="Eisen M.B."/>
            <person name="Smith D.R."/>
            <person name="Bergman C.M."/>
            <person name="Oliver B."/>
            <person name="Markow T.A."/>
            <person name="Kaufman T.C."/>
            <person name="Kellis M."/>
            <person name="Gelbart W."/>
            <person name="Iyer V.N."/>
            <person name="Pollard D.A."/>
            <person name="Sackton T.B."/>
            <person name="Larracuente A.M."/>
            <person name="Singh N.D."/>
            <person name="Abad J.P."/>
            <person name="Abt D.N."/>
            <person name="Adryan B."/>
            <person name="Aguade M."/>
            <person name="Akashi H."/>
            <person name="Anderson W.W."/>
            <person name="Aquadro C.F."/>
            <person name="Ardell D.H."/>
            <person name="Arguello R."/>
            <person name="Artieri C.G."/>
            <person name="Barbash D.A."/>
            <person name="Barker D."/>
            <person name="Barsanti P."/>
            <person name="Batterham P."/>
            <person name="Batzoglou S."/>
            <person name="Begun D."/>
            <person name="Bhutkar A."/>
            <person name="Blanco E."/>
            <person name="Bosak S.A."/>
            <person name="Bradley R.K."/>
            <person name="Brand A.D."/>
            <person name="Brent M.R."/>
            <person name="Brooks A.N."/>
            <person name="Brown R.H."/>
            <person name="Butlin R.K."/>
            <person name="Caggese C."/>
            <person name="Calvi B.R."/>
            <person name="Bernardo de Carvalho A."/>
            <person name="Caspi A."/>
            <person name="Castrezana S."/>
            <person name="Celniker S.E."/>
            <person name="Chang J.L."/>
            <person name="Chapple C."/>
            <person name="Chatterji S."/>
            <person name="Chinwalla A."/>
            <person name="Civetta A."/>
            <person name="Clifton S.W."/>
            <person name="Comeron J.M."/>
            <person name="Costello J.C."/>
            <person name="Coyne J.A."/>
            <person name="Daub J."/>
            <person name="David R.G."/>
            <person name="Delcher A.L."/>
            <person name="Delehaunty K."/>
            <person name="Do C.B."/>
            <person name="Ebling H."/>
            <person name="Edwards K."/>
            <person name="Eickbush T."/>
            <person name="Evans J.D."/>
            <person name="Filipski A."/>
            <person name="Findeiss S."/>
            <person name="Freyhult E."/>
            <person name="Fulton L."/>
            <person name="Fulton R."/>
            <person name="Garcia A.C."/>
            <person name="Gardiner A."/>
            <person name="Garfield D.A."/>
            <person name="Garvin B.E."/>
            <person name="Gibson G."/>
            <person name="Gilbert D."/>
            <person name="Gnerre S."/>
            <person name="Godfrey J."/>
            <person name="Good R."/>
            <person name="Gotea V."/>
            <person name="Gravely B."/>
            <person name="Greenberg A.J."/>
            <person name="Griffiths-Jones S."/>
            <person name="Gross S."/>
            <person name="Guigo R."/>
            <person name="Gustafson E.A."/>
            <person name="Haerty W."/>
            <person name="Hahn M.W."/>
            <person name="Halligan D.L."/>
            <person name="Halpern A.L."/>
            <person name="Halter G.M."/>
            <person name="Han M.V."/>
            <person name="Heger A."/>
            <person name="Hillier L."/>
            <person name="Hinrichs A.S."/>
            <person name="Holmes I."/>
            <person name="Hoskins R.A."/>
            <person name="Hubisz M.J."/>
            <person name="Hultmark D."/>
            <person name="Huntley M.A."/>
            <person name="Jaffe D.B."/>
            <person name="Jagadeeshan S."/>
            <person name="Jeck W.R."/>
            <person name="Johnson J."/>
            <person name="Jones C.D."/>
            <person name="Jordan W.C."/>
            <person name="Karpen G.H."/>
            <person name="Kataoka E."/>
            <person name="Keightley P.D."/>
            <person name="Kheradpour P."/>
            <person name="Kirkness E.F."/>
            <person name="Koerich L.B."/>
            <person name="Kristiansen K."/>
            <person name="Kudrna D."/>
            <person name="Kulathinal R.J."/>
            <person name="Kumar S."/>
            <person name="Kwok R."/>
            <person name="Lander E."/>
            <person name="Langley C.H."/>
            <person name="Lapoint R."/>
            <person name="Lazzaro B.P."/>
            <person name="Lee S.J."/>
            <person name="Levesque L."/>
            <person name="Li R."/>
            <person name="Lin C.F."/>
            <person name="Lin M.F."/>
            <person name="Lindblad-Toh K."/>
            <person name="Llopart A."/>
            <person name="Long M."/>
            <person name="Low L."/>
            <person name="Lozovsky E."/>
            <person name="Lu J."/>
            <person name="Luo M."/>
            <person name="Machado C.A."/>
            <person name="Makalowski W."/>
            <person name="Marzo M."/>
            <person name="Matsuda M."/>
            <person name="Matzkin L."/>
            <person name="McAllister B."/>
            <person name="McBride C.S."/>
            <person name="McKernan B."/>
            <person name="McKernan K."/>
            <person name="Mendez-Lago M."/>
            <person name="Minx P."/>
            <person name="Mollenhauer M.U."/>
            <person name="Montooth K."/>
            <person name="Mount S.M."/>
            <person name="Mu X."/>
            <person name="Myers E."/>
            <person name="Negre B."/>
            <person name="Newfeld S."/>
            <person name="Nielsen R."/>
            <person name="Noor M.A."/>
            <person name="O'Grady P."/>
            <person name="Pachter L."/>
            <person name="Papaceit M."/>
            <person name="Parisi M.J."/>
            <person name="Parisi M."/>
            <person name="Parts L."/>
            <person name="Pedersen J.S."/>
            <person name="Pesole G."/>
            <person name="Phillippy A.M."/>
            <person name="Ponting C.P."/>
            <person name="Pop M."/>
            <person name="Porcelli D."/>
            <person name="Powell J.R."/>
            <person name="Prohaska S."/>
            <person name="Pruitt K."/>
            <person name="Puig M."/>
            <person name="Quesneville H."/>
            <person name="Ram K.R."/>
            <person name="Rand D."/>
            <person name="Rasmussen M.D."/>
            <person name="Reed L.K."/>
            <person name="Reenan R."/>
            <person name="Reily A."/>
            <person name="Remington K.A."/>
            <person name="Rieger T.T."/>
            <person name="Ritchie M.G."/>
            <person name="Robin C."/>
            <person name="Rogers Y.H."/>
            <person name="Rohde C."/>
            <person name="Rozas J."/>
            <person name="Rubenfield M.J."/>
            <person name="Ruiz A."/>
            <person name="Russo S."/>
            <person name="Salzberg S.L."/>
            <person name="Sanchez-Gracia A."/>
            <person name="Saranga D.J."/>
            <person name="Sato H."/>
            <person name="Schaeffer S.W."/>
            <person name="Schatz M.C."/>
            <person name="Schlenke T."/>
            <person name="Schwartz R."/>
            <person name="Segarra C."/>
            <person name="Singh R.S."/>
            <person name="Sirot L."/>
            <person name="Sirota M."/>
            <person name="Sisneros N.B."/>
            <person name="Smith C.D."/>
            <person name="Smith T.F."/>
            <person name="Spieth J."/>
            <person name="Stage D.E."/>
            <person name="Stark A."/>
            <person name="Stephan W."/>
            <person name="Strausberg R.L."/>
            <person name="Strempel S."/>
            <person name="Sturgill D."/>
            <person name="Sutton G."/>
            <person name="Sutton G.G."/>
            <person name="Tao W."/>
            <person name="Teichmann S."/>
            <person name="Tobari Y.N."/>
            <person name="Tomimura Y."/>
            <person name="Tsolas J.M."/>
            <person name="Valente V.L."/>
            <person name="Venter E."/>
            <person name="Venter J.C."/>
            <person name="Vicario S."/>
            <person name="Vieira F.G."/>
            <person name="Vilella A.J."/>
            <person name="Villasante A."/>
            <person name="Walenz B."/>
            <person name="Wang J."/>
            <person name="Wasserman M."/>
            <person name="Watts T."/>
            <person name="Wilson D."/>
            <person name="Wilson R.K."/>
            <person name="Wing R.A."/>
            <person name="Wolfner M.F."/>
            <person name="Wong A."/>
            <person name="Wong G.K."/>
            <person name="Wu C.I."/>
            <person name="Wu G."/>
            <person name="Yamamoto D."/>
            <person name="Yang H.P."/>
            <person name="Yang S.P."/>
            <person name="Yorke J.A."/>
            <person name="Yoshida K."/>
            <person name="Zdobnov E."/>
            <person name="Zhang P."/>
            <person name="Zhang Y."/>
            <person name="Zimin A.V."/>
            <person name="Baldwin J."/>
            <person name="Abdouelleil A."/>
            <person name="Abdulkadir J."/>
            <person name="Abebe A."/>
            <person name="Abera B."/>
            <person name="Abreu J."/>
            <person name="Acer S.C."/>
            <person name="Aftuck L."/>
            <person name="Alexander A."/>
            <person name="An P."/>
            <person name="Anderson E."/>
            <person name="Anderson S."/>
            <person name="Arachi H."/>
            <person name="Azer M."/>
            <person name="Bachantsang P."/>
            <person name="Barry A."/>
            <person name="Bayul T."/>
            <person name="Berlin A."/>
            <person name="Bessette D."/>
            <person name="Bloom T."/>
            <person name="Blye J."/>
            <person name="Boguslavskiy L."/>
            <person name="Bonnet C."/>
            <person name="Boukhgalter B."/>
            <person name="Bourzgui I."/>
            <person name="Brown A."/>
            <person name="Cahill P."/>
            <person name="Channer S."/>
            <person name="Cheshatsang Y."/>
            <person name="Chuda L."/>
            <person name="Citroen M."/>
            <person name="Collymore A."/>
            <person name="Cooke P."/>
            <person name="Costello M."/>
            <person name="D'Aco K."/>
            <person name="Daza R."/>
            <person name="De Haan G."/>
            <person name="DeGray S."/>
            <person name="DeMaso C."/>
            <person name="Dhargay N."/>
            <person name="Dooley K."/>
            <person name="Dooley E."/>
            <person name="Doricent M."/>
            <person name="Dorje P."/>
            <person name="Dorjee K."/>
            <person name="Dupes A."/>
            <person name="Elong R."/>
            <person name="Falk J."/>
            <person name="Farina A."/>
            <person name="Faro S."/>
            <person name="Ferguson D."/>
            <person name="Fisher S."/>
            <person name="Foley C.D."/>
            <person name="Franke A."/>
            <person name="Friedrich D."/>
            <person name="Gadbois L."/>
            <person name="Gearin G."/>
            <person name="Gearin C.R."/>
            <person name="Giannoukos G."/>
            <person name="Goode T."/>
            <person name="Graham J."/>
            <person name="Grandbois E."/>
            <person name="Grewal S."/>
            <person name="Gyaltsen K."/>
            <person name="Hafez N."/>
            <person name="Hagos B."/>
            <person name="Hall J."/>
            <person name="Henson C."/>
            <person name="Hollinger A."/>
            <person name="Honan T."/>
            <person name="Huard M.D."/>
            <person name="Hughes L."/>
            <person name="Hurhula B."/>
            <person name="Husby M.E."/>
            <person name="Kamat A."/>
            <person name="Kanga B."/>
            <person name="Kashin S."/>
            <person name="Khazanovich D."/>
            <person name="Kisner P."/>
            <person name="Lance K."/>
            <person name="Lara M."/>
            <person name="Lee W."/>
            <person name="Lennon N."/>
            <person name="Letendre F."/>
            <person name="LeVine R."/>
            <person name="Lipovsky A."/>
            <person name="Liu X."/>
            <person name="Liu J."/>
            <person name="Liu S."/>
            <person name="Lokyitsang T."/>
            <person name="Lokyitsang Y."/>
            <person name="Lubonja R."/>
            <person name="Lui A."/>
            <person name="MacDonald P."/>
            <person name="Magnisalis V."/>
            <person name="Maru K."/>
            <person name="Matthews C."/>
            <person name="McCusker W."/>
            <person name="McDonough S."/>
            <person name="Mehta T."/>
            <person name="Meldrim J."/>
            <person name="Meneus L."/>
            <person name="Mihai O."/>
            <person name="Mihalev A."/>
            <person name="Mihova T."/>
            <person name="Mittelman R."/>
            <person name="Mlenga V."/>
            <person name="Montmayeur A."/>
            <person name="Mulrain L."/>
            <person name="Navidi A."/>
            <person name="Naylor J."/>
            <person name="Negash T."/>
            <person name="Nguyen T."/>
            <person name="Nguyen N."/>
            <person name="Nicol R."/>
            <person name="Norbu C."/>
            <person name="Norbu N."/>
            <person name="Novod N."/>
            <person name="O'Neill B."/>
            <person name="Osman S."/>
            <person name="Markiewicz E."/>
            <person name="Oyono O.L."/>
            <person name="Patti C."/>
            <person name="Phunkhang P."/>
            <person name="Pierre F."/>
            <person name="Priest M."/>
            <person name="Raghuraman S."/>
            <person name="Rege F."/>
            <person name="Reyes R."/>
            <person name="Rise C."/>
            <person name="Rogov P."/>
            <person name="Ross K."/>
            <person name="Ryan E."/>
            <person name="Settipalli S."/>
            <person name="Shea T."/>
            <person name="Sherpa N."/>
            <person name="Shi L."/>
            <person name="Shih D."/>
            <person name="Sparrow T."/>
            <person name="Spaulding J."/>
            <person name="Stalker J."/>
            <person name="Stange-Thomann N."/>
            <person name="Stavropoulos S."/>
            <person name="Stone C."/>
            <person name="Strader C."/>
            <person name="Tesfaye S."/>
            <person name="Thomson T."/>
            <person name="Thoulutsang Y."/>
            <person name="Thoulutsang D."/>
            <person name="Topham K."/>
            <person name="Topping I."/>
            <person name="Tsamla T."/>
            <person name="Vassiliev H."/>
            <person name="Vo A."/>
            <person name="Wangchuk T."/>
            <person name="Wangdi T."/>
            <person name="Weiand M."/>
            <person name="Wilkinson J."/>
            <person name="Wilson A."/>
            <person name="Yadav S."/>
            <person name="Young G."/>
            <person name="Yu Q."/>
            <person name="Zembek L."/>
            <person name="Zhong D."/>
            <person name="Zimmer A."/>
            <person name="Zwirko Z."/>
            <person name="Jaffe D.B."/>
            <person name="Alvarez P."/>
            <person name="Brockman W."/>
            <person name="Butler J."/>
            <person name="Chin C."/>
            <person name="Gnerre S."/>
            <person name="Grabherr M."/>
            <person name="Kleber M."/>
            <person name="Mauceli E."/>
            <person name="MacCallum I."/>
        </authorList>
    </citation>
    <scope>NUCLEOTIDE SEQUENCE [LARGE SCALE GENOMIC DNA]</scope>
    <source>
        <strain evidence="3">Rob3c / Tucson 14021-0248.25</strain>
    </source>
</reference>
<evidence type="ECO:0000256" key="1">
    <source>
        <dbReference type="SAM" id="MobiDB-lite"/>
    </source>
</evidence>